<evidence type="ECO:0000313" key="3">
    <source>
        <dbReference type="EMBL" id="RUS90976.1"/>
    </source>
</evidence>
<proteinExistence type="predicted"/>
<feature type="region of interest" description="Disordered" evidence="1">
    <location>
        <begin position="860"/>
        <end position="883"/>
    </location>
</feature>
<dbReference type="AlphaFoldDB" id="A0A433UB03"/>
<feature type="region of interest" description="Disordered" evidence="1">
    <location>
        <begin position="548"/>
        <end position="600"/>
    </location>
</feature>
<evidence type="ECO:0000256" key="2">
    <source>
        <dbReference type="SAM" id="SignalP"/>
    </source>
</evidence>
<dbReference type="EMBL" id="RQTK01000021">
    <property type="protein sequence ID" value="RUS90976.1"/>
    <property type="molecule type" value="Genomic_DNA"/>
</dbReference>
<evidence type="ECO:0000256" key="1">
    <source>
        <dbReference type="SAM" id="MobiDB-lite"/>
    </source>
</evidence>
<dbReference type="Proteomes" id="UP000271974">
    <property type="component" value="Unassembled WGS sequence"/>
</dbReference>
<feature type="signal peptide" evidence="2">
    <location>
        <begin position="1"/>
        <end position="30"/>
    </location>
</feature>
<comment type="caution">
    <text evidence="3">The sequence shown here is derived from an EMBL/GenBank/DDBJ whole genome shotgun (WGS) entry which is preliminary data.</text>
</comment>
<keyword evidence="4" id="KW-1185">Reference proteome</keyword>
<evidence type="ECO:0000313" key="4">
    <source>
        <dbReference type="Proteomes" id="UP000271974"/>
    </source>
</evidence>
<gene>
    <name evidence="3" type="ORF">EGW08_001280</name>
</gene>
<dbReference type="OrthoDB" id="6155163at2759"/>
<accession>A0A433UB03</accession>
<feature type="chain" id="PRO_5019487285" evidence="2">
    <location>
        <begin position="31"/>
        <end position="883"/>
    </location>
</feature>
<sequence>MEGARFSTVRPISPVLTLVLVLLSTSLVFGFSEQNAAQPTSKVSKAEAATASIAVFPGPQQQALPGNQELPSSNKQSFQEELTPAFTGEDAGDVDDKRFIQGLVNKRFINGLVGDKRFINGLVGDKRFINGLVGDKRFINGIVDKRFLKGLTAKRSSAESDEGPLNFSRGDGTSGLSADTDSELDTWPFDGYGDDFSDIDEEDGDMEPSEVDIDEEDVFDEDKRFMHGLVPPKRFLNGLVQDKRFMRGLVPNKRFLNGLVSDKRFMHGLVPGKRFMHGLVPGKRFMHGLVPGKRFMRGLVPGKRFMHGLVPGKRDKDGLVPTDKRFMHGLVPGKRFMHGLVPGKRFMRGLVPDKRFINGIVENDKRFLQGLVPNQKRFINGLTPANKRFINGLVPDDKRFMKGLVKRSADNMADLDLTSSKRFMHGLVRKSTGSDDEEMAVDKKFMRGLVRKSDVPLEKKFMRGLVRKSNYPLEKKFMRGLVRKSDIPVDKKFMRGLVRKSNQEQELGGNADKRFIQGLVRKDDKNVNRYFRFDDGLSDLGGEGFRKRADEDAQEYSGQEKSDMSDNVIAGTNREVDREKPSEHEDSLNKEDSANDNHEPMLEKKFMKGLVKKDAGAEKNGQDRDFKNVMGVDKKFINGIVASGKRSDEIVNPHNNDYDKRFLRGVVKKDASGDQSVNSAAGQAPTVSGNYRMKRSTSFDDSGSTYNNGPEGTWFDSPVIPSASFAVPDKKFIRGLIRRDDLLNYYNSGRSSGPANKRFIHGLVRRFNDDFSPAGDDADSSAHVDKRFIRGLIPRSGSLSEHFKQWRPTYSTDSRQDKRFLMGLTNPKRSLASYIEDSDSEEPPSKRFIMGLVKHYNPSSYNPYSSQGSRKYQTGYHTRSSQA</sequence>
<feature type="region of interest" description="Disordered" evidence="1">
    <location>
        <begin position="158"/>
        <end position="181"/>
    </location>
</feature>
<organism evidence="3 4">
    <name type="scientific">Elysia chlorotica</name>
    <name type="common">Eastern emerald elysia</name>
    <name type="synonym">Sea slug</name>
    <dbReference type="NCBI Taxonomy" id="188477"/>
    <lineage>
        <taxon>Eukaryota</taxon>
        <taxon>Metazoa</taxon>
        <taxon>Spiralia</taxon>
        <taxon>Lophotrochozoa</taxon>
        <taxon>Mollusca</taxon>
        <taxon>Gastropoda</taxon>
        <taxon>Heterobranchia</taxon>
        <taxon>Euthyneura</taxon>
        <taxon>Panpulmonata</taxon>
        <taxon>Sacoglossa</taxon>
        <taxon>Placobranchoidea</taxon>
        <taxon>Plakobranchidae</taxon>
        <taxon>Elysia</taxon>
    </lineage>
</organism>
<feature type="compositionally biased region" description="Basic and acidic residues" evidence="1">
    <location>
        <begin position="574"/>
        <end position="600"/>
    </location>
</feature>
<feature type="compositionally biased region" description="Polar residues" evidence="1">
    <location>
        <begin position="867"/>
        <end position="883"/>
    </location>
</feature>
<reference evidence="3 4" key="1">
    <citation type="submission" date="2019-01" db="EMBL/GenBank/DDBJ databases">
        <title>A draft genome assembly of the solar-powered sea slug Elysia chlorotica.</title>
        <authorList>
            <person name="Cai H."/>
            <person name="Li Q."/>
            <person name="Fang X."/>
            <person name="Li J."/>
            <person name="Curtis N.E."/>
            <person name="Altenburger A."/>
            <person name="Shibata T."/>
            <person name="Feng M."/>
            <person name="Maeda T."/>
            <person name="Schwartz J.A."/>
            <person name="Shigenobu S."/>
            <person name="Lundholm N."/>
            <person name="Nishiyama T."/>
            <person name="Yang H."/>
            <person name="Hasebe M."/>
            <person name="Li S."/>
            <person name="Pierce S.K."/>
            <person name="Wang J."/>
        </authorList>
    </citation>
    <scope>NUCLEOTIDE SEQUENCE [LARGE SCALE GENOMIC DNA]</scope>
    <source>
        <strain evidence="3">EC2010</strain>
        <tissue evidence="3">Whole organism of an adult</tissue>
    </source>
</reference>
<name>A0A433UB03_ELYCH</name>
<keyword evidence="2" id="KW-0732">Signal</keyword>
<feature type="compositionally biased region" description="Polar residues" evidence="1">
    <location>
        <begin position="673"/>
        <end position="689"/>
    </location>
</feature>
<feature type="region of interest" description="Disordered" evidence="1">
    <location>
        <begin position="670"/>
        <end position="706"/>
    </location>
</feature>
<protein>
    <submittedName>
        <fullName evidence="3">Uncharacterized protein</fullName>
    </submittedName>
</protein>